<evidence type="ECO:0000256" key="2">
    <source>
        <dbReference type="ARBA" id="ARBA00004906"/>
    </source>
</evidence>
<dbReference type="SUPFAM" id="SSF52949">
    <property type="entry name" value="Macro domain-like"/>
    <property type="match status" value="3"/>
</dbReference>
<evidence type="ECO:0000256" key="10">
    <source>
        <dbReference type="SAM" id="MobiDB-lite"/>
    </source>
</evidence>
<dbReference type="InterPro" id="IPR001841">
    <property type="entry name" value="Znf_RING"/>
</dbReference>
<feature type="compositionally biased region" description="Basic and acidic residues" evidence="10">
    <location>
        <begin position="807"/>
        <end position="823"/>
    </location>
</feature>
<feature type="region of interest" description="Disordered" evidence="10">
    <location>
        <begin position="288"/>
        <end position="388"/>
    </location>
</feature>
<feature type="compositionally biased region" description="Basic and acidic residues" evidence="10">
    <location>
        <begin position="426"/>
        <end position="444"/>
    </location>
</feature>
<reference evidence="13 14" key="1">
    <citation type="journal article" date="2017" name="Nat. Ecol. Evol.">
        <title>Scallop genome provides insights into evolution of bilaterian karyotype and development.</title>
        <authorList>
            <person name="Wang S."/>
            <person name="Zhang J."/>
            <person name="Jiao W."/>
            <person name="Li J."/>
            <person name="Xun X."/>
            <person name="Sun Y."/>
            <person name="Guo X."/>
            <person name="Huan P."/>
            <person name="Dong B."/>
            <person name="Zhang L."/>
            <person name="Hu X."/>
            <person name="Sun X."/>
            <person name="Wang J."/>
            <person name="Zhao C."/>
            <person name="Wang Y."/>
            <person name="Wang D."/>
            <person name="Huang X."/>
            <person name="Wang R."/>
            <person name="Lv J."/>
            <person name="Li Y."/>
            <person name="Zhang Z."/>
            <person name="Liu B."/>
            <person name="Lu W."/>
            <person name="Hui Y."/>
            <person name="Liang J."/>
            <person name="Zhou Z."/>
            <person name="Hou R."/>
            <person name="Li X."/>
            <person name="Liu Y."/>
            <person name="Li H."/>
            <person name="Ning X."/>
            <person name="Lin Y."/>
            <person name="Zhao L."/>
            <person name="Xing Q."/>
            <person name="Dou J."/>
            <person name="Li Y."/>
            <person name="Mao J."/>
            <person name="Guo H."/>
            <person name="Dou H."/>
            <person name="Li T."/>
            <person name="Mu C."/>
            <person name="Jiang W."/>
            <person name="Fu Q."/>
            <person name="Fu X."/>
            <person name="Miao Y."/>
            <person name="Liu J."/>
            <person name="Yu Q."/>
            <person name="Li R."/>
            <person name="Liao H."/>
            <person name="Li X."/>
            <person name="Kong Y."/>
            <person name="Jiang Z."/>
            <person name="Chourrout D."/>
            <person name="Li R."/>
            <person name="Bao Z."/>
        </authorList>
    </citation>
    <scope>NUCLEOTIDE SEQUENCE [LARGE SCALE GENOMIC DNA]</scope>
    <source>
        <strain evidence="13 14">PY_sf001</strain>
    </source>
</reference>
<dbReference type="InterPro" id="IPR039399">
    <property type="entry name" value="Deltex_C_sf"/>
</dbReference>
<evidence type="ECO:0000256" key="3">
    <source>
        <dbReference type="ARBA" id="ARBA00009413"/>
    </source>
</evidence>
<dbReference type="GO" id="GO:0007219">
    <property type="term" value="P:Notch signaling pathway"/>
    <property type="evidence" value="ECO:0007669"/>
    <property type="project" value="InterPro"/>
</dbReference>
<feature type="region of interest" description="Disordered" evidence="10">
    <location>
        <begin position="801"/>
        <end position="909"/>
    </location>
</feature>
<feature type="compositionally biased region" description="Basic and acidic residues" evidence="10">
    <location>
        <begin position="958"/>
        <end position="974"/>
    </location>
</feature>
<protein>
    <recommendedName>
        <fullName evidence="4">RING-type E3 ubiquitin transferase</fullName>
        <ecNumber evidence="4">2.3.2.27</ecNumber>
    </recommendedName>
</protein>
<dbReference type="SUPFAM" id="SSF57850">
    <property type="entry name" value="RING/U-box"/>
    <property type="match status" value="1"/>
</dbReference>
<dbReference type="SMART" id="SM00506">
    <property type="entry name" value="A1pp"/>
    <property type="match status" value="2"/>
</dbReference>
<feature type="region of interest" description="Disordered" evidence="10">
    <location>
        <begin position="1274"/>
        <end position="1370"/>
    </location>
</feature>
<keyword evidence="8" id="KW-0862">Zinc</keyword>
<dbReference type="PROSITE" id="PS50089">
    <property type="entry name" value="ZF_RING_2"/>
    <property type="match status" value="1"/>
</dbReference>
<proteinExistence type="inferred from homology"/>
<feature type="region of interest" description="Disordered" evidence="10">
    <location>
        <begin position="1"/>
        <end position="48"/>
    </location>
</feature>
<evidence type="ECO:0000256" key="6">
    <source>
        <dbReference type="ARBA" id="ARBA00022723"/>
    </source>
</evidence>
<keyword evidence="6" id="KW-0479">Metal-binding</keyword>
<dbReference type="InterPro" id="IPR013083">
    <property type="entry name" value="Znf_RING/FYVE/PHD"/>
</dbReference>
<dbReference type="Gene3D" id="3.30.40.10">
    <property type="entry name" value="Zinc/RING finger domain, C3HC4 (zinc finger)"/>
    <property type="match status" value="1"/>
</dbReference>
<evidence type="ECO:0000256" key="9">
    <source>
        <dbReference type="PROSITE-ProRule" id="PRU00175"/>
    </source>
</evidence>
<feature type="compositionally biased region" description="Basic and acidic residues" evidence="10">
    <location>
        <begin position="3125"/>
        <end position="3160"/>
    </location>
</feature>
<feature type="compositionally biased region" description="Polar residues" evidence="10">
    <location>
        <begin position="409"/>
        <end position="423"/>
    </location>
</feature>
<dbReference type="GO" id="GO:0008270">
    <property type="term" value="F:zinc ion binding"/>
    <property type="evidence" value="ECO:0007669"/>
    <property type="project" value="UniProtKB-KW"/>
</dbReference>
<accession>A0A210Q565</accession>
<dbReference type="CDD" id="cd02907">
    <property type="entry name" value="Macro_Af1521_BAL-like"/>
    <property type="match status" value="1"/>
</dbReference>
<feature type="region of interest" description="Disordered" evidence="10">
    <location>
        <begin position="406"/>
        <end position="524"/>
    </location>
</feature>
<feature type="compositionally biased region" description="Basic and acidic residues" evidence="10">
    <location>
        <begin position="1025"/>
        <end position="1040"/>
    </location>
</feature>
<dbReference type="EC" id="2.3.2.27" evidence="4"/>
<dbReference type="GO" id="GO:0061630">
    <property type="term" value="F:ubiquitin protein ligase activity"/>
    <property type="evidence" value="ECO:0007669"/>
    <property type="project" value="UniProtKB-EC"/>
</dbReference>
<dbReference type="STRING" id="6573.A0A210Q565"/>
<dbReference type="EMBL" id="NEDP02004990">
    <property type="protein sequence ID" value="OWF43861.1"/>
    <property type="molecule type" value="Genomic_DNA"/>
</dbReference>
<evidence type="ECO:0000256" key="7">
    <source>
        <dbReference type="ARBA" id="ARBA00022771"/>
    </source>
</evidence>
<dbReference type="InterPro" id="IPR039396">
    <property type="entry name" value="Deltex_C"/>
</dbReference>
<dbReference type="PROSITE" id="PS51154">
    <property type="entry name" value="MACRO"/>
    <property type="match status" value="3"/>
</dbReference>
<comment type="pathway">
    <text evidence="2">Protein modification; protein ubiquitination.</text>
</comment>
<dbReference type="Gene3D" id="3.40.220.10">
    <property type="entry name" value="Leucine Aminopeptidase, subunit E, domain 1"/>
    <property type="match status" value="3"/>
</dbReference>
<feature type="compositionally biased region" description="Polar residues" evidence="10">
    <location>
        <begin position="697"/>
        <end position="714"/>
    </location>
</feature>
<dbReference type="OrthoDB" id="6148298at2759"/>
<keyword evidence="5" id="KW-0808">Transferase</keyword>
<feature type="compositionally biased region" description="Basic and acidic residues" evidence="10">
    <location>
        <begin position="313"/>
        <end position="340"/>
    </location>
</feature>
<dbReference type="Gene3D" id="3.30.390.130">
    <property type="match status" value="1"/>
</dbReference>
<evidence type="ECO:0000256" key="5">
    <source>
        <dbReference type="ARBA" id="ARBA00022679"/>
    </source>
</evidence>
<feature type="compositionally biased region" description="Basic and acidic residues" evidence="10">
    <location>
        <begin position="1278"/>
        <end position="1290"/>
    </location>
</feature>
<feature type="domain" description="Macro" evidence="12">
    <location>
        <begin position="2020"/>
        <end position="2209"/>
    </location>
</feature>
<feature type="region of interest" description="Disordered" evidence="10">
    <location>
        <begin position="691"/>
        <end position="742"/>
    </location>
</feature>
<feature type="compositionally biased region" description="Basic and acidic residues" evidence="10">
    <location>
        <begin position="989"/>
        <end position="1006"/>
    </location>
</feature>
<feature type="compositionally biased region" description="Polar residues" evidence="10">
    <location>
        <begin position="63"/>
        <end position="87"/>
    </location>
</feature>
<sequence>MATGSPSDQEDCNDLSGGGEADSQFEVSHSPPVHCDEDNPKSSLDFSMISSGSSSFEILTTSTTASMEIQPQDFDTQKSQVSDQSGLENEDLEKLKDVTDKESCKTLSESVGANLVKDEEDEEPSQIKHVSLDGSLVVLSQDDIHNSVSEVGESTEIENKHGLSENKTTSEMNDEDGHLADEMETRERSLGESLVVLGPEDFDNSLSSEVNPQHITDRMIAGLVNSTDDLSHGEDEHLKNVEKTSELTRSGNQEESIIMKEKTETPPMKDDFIDVKDKKLDVSIVDIPYTESTDTARPDSTQHQNGEINGQKDSLRKQGKNGEFDKDDCKRVDSHIVTAKDEEDGENTVPSVSKKEDSVSPVTDSTLPEKLDNAIPECGPQDNSLIGLEPPGEIAVTVEVSTSDVSTSYSQEVRTNIDSNVQQIHIPEHMNKPESIEEKSKDSSLSESLVVIERDEVVNALQEEASERDPFGADQEDDSKEHSYTSTGELNLIPVKEGRLDTIESGSSESKYKRTGKTDGQPPVELTHKVIGSILESMPSLQMLDMNEQASGGYHRNDVEDDKDALELSVNAGNYQRNKRFEGSGYSTDSFCVLSDSMSESFQNSETKVKELQSNFIFTGADLPVVENFVGVEGVSGGDDAIGLHYTNDTRNMAEKDAGNTTENENDPLNIQCDYIAGKTNETEGYLMDPHRLPLANNPQTKDGTKQGTISSYGASLDRMAKVSTKSENEEENDSSDDEENVAGRILYETSESDYPNDIIEKERSFDYQFPSLSSVGYVSVSSFEVKDGKGASKYLESSFQGASEESMEHSTNESKADSDKSGRNTVSTLDVNGQVMKRESGLGREENELSGLEDASQICRSSSLQDHGDLEVDLEADGQDENDFSDDEENVAGRKLYETSESDYPNDIIEKRGRSFDYQLPSLSSVGNVSISSFEVIYGKGGSKYLESSFQGASEESMEHSTNESKADSDKSGRNTVSTLDVNGQLMKGDEQKNVKESGLGREENESSGFKDASQICRSPSLQDHGDFEVHVEADRQEENDMTASVPANEHDDEPNASTFRTEKLQLLQQNDPNRTEKVAANLERENMLDGMKKADEGILDVSHHQSGEEKEKEEEASMMQGFPAEHHDKENNPEARIVLKESVLTKYRPRHSTDATNYTVDEPVETGYVPLSLNHKNGEEDKVELTKDLTSLEDLDLLKAAQDQAMVSEARKNLTDERTALYEQHDTKSDAGQIAATPDTSELEAWNNLDTPKEQDLINHELNGPNIIFQNASSSEADKENDVIHQGEEPGYMNRKAYNDETGTPSMESNQENQQIQPSASELKEQTYDQEEEEDDTTLTMESTENASQAQSENEMETEAGKEAENNKATLEWYNEPVSIYVLREWVEYEDQKHKVRKDQQPITKDWITIEKVKFLFLNFRLSELLKTKLPSDTSVSYDDLRRHMHISNNGPPFRSDEEYRKWWLETIQGVFLTVDTISAYLCNLDNITREASIESFKKLPYANVRVIPTEIPETFLVLGTANVGSILYNIQSLDDHHQLVKKKCMTEVRVNRMSEQWTRWCRHLAEDEDRLEEAGILDIFTNEDDGHCYVNVEKHNQLDIENVLERSSQQSTTTLEDGEYKLLSRGDVKKYIDDNKLSDITNHWRVREDMNSHKLIVLADNREIAEEVTILIKSSVKRIDLKRQGTEHHKKLQVIARQCGGKLYWLADEATRMINVFITDDILEQVQGAIEELLGGRKSASIKGKAVTKNVHLDEYDRIKFLDKYVRDSILQLRNALKVTVSFQNIAPDQTIIKISGEEECVQAAHTEIQTMVDDIKSFQHPNVELFVPDILIDKVRDLENVNRCVIATHFADTDESDDEQLTFDNFTNRKTVIPTKWWTCGQARIGLAMGPVSSVEANTIVNMMPRQSQTAESTWKPTIFVPHADEGKAKHDLSASFKLLFEQLSRKGDNSVAIDLRHCCDWSFQKFLKVTLQAIKELWSPSGPDLGAMDIVLAVPTDEVFQSASATIIPVFQEPLGLPMRMVQDRPQVLVIKGDITKEQTDVIVNTAQKDLDLSHGAVSKALASRAGSQLQRECKKSYPKGLRFGQLAITGGHMLDCQHIFHGAFDLWPWNKRDQKQAKEILGKFVTECLEKADELRMSSISFPAVGTGNLGYPASVVAEEMLKRIWCFMKNSKLSYLKKVRIVIYPTDKSTFKKFMEENSDAGKQDRHQHKVHFRVACSAADQMILVRKIDAILSDALPKLASSHDKYYYATDDLEPESSQRRRTEASSQRSGDEPNEDLDATLKGNRSETAALHYVNVTSDVGCCVIVRGAHTTLDRTVVWNWLESDVGVTPVGIAWPYRYNVCEALVTCASTSDAEKVLRRQSVDFKATTLEIQILFNVRASIDPQFSSDKREIRENSGVTVDADSSGICQLVGNLPQIEAANEFIVSKLRGHPRNSVRKNASSNDLSVDGITKDVYNAFSFFFQCDPSYNRYKDCMNSMKYSEVDRTMRFDGRVELGVEFQRKLAKMKTDITCDQIDVEGRHFKVEEVKRILISILDSQCDVHVSIPQEDTTSTQEMKVINLIGLDRNKVQAMKYQVLESIGMTNSRRNRRFDVPSFLASRKPDPLPILPPPPSAKEYHLGDKMKVLAYEGNILYLRVDGIVNAANKKLNHGGGVACAISEAADIQRESTEYVKRNGKVPVGTSCHTSAGNLKHYKYIIHTVGPRWDGKNQSSCEQQLQDAITSCILKAEELQLESVAIPAISAGIFSMPSALCVQQYCLGVKRAWSKLKQQPRHFLKEIHFVDKDATILLEIQKAFDHSLEGSNLDPPGHAGQQIQNVPYFDKQGARPKECPLHPFKEFNNRGGIDKTTFVLSPQARVHVYTCDILATRVDAVVCGQDKFLQCKSKIAARIQKGELSGQDFSRKIVEIKQKHRKQFKEGEVFCIPILGFDTDMLLVTICPSMMVGVKLADCKDGVKKCVQNILNKANEMKLRSIALPVLGSGNDVSKTGVIAKVIVESILKFFLNPQPAGILSDIHFVNHDQIVTKAIVKMFDDHVSAENARIRKSIQPKVYPGMAQREGCLPTHRQVDSGRDSADRNLPEPQSYIRYPHEQVRYPGDLPGDRYQPEPQSYIHYPPEKMRYPGDQPGDRYPSKLERNLDESDQHEQKRDYVGQYQSEQEEDLSQHNQSELGKSEKKPVIYEDCVICIDSVTGDNVKTLPKCNHSFHPECIDAQFKYKPVCPTCGTIYGVVTGNQPRSGTMKSFLRAGSLPGFEKCEKHFHISYSFPDGIQESEHPYPGKPYRGTMRTAYLPNNSKGKAVHEMLMIAFKRRLTFTIGHSRTTGEENVVTWNDIHHKTNKTGGQQQFGYPDPGYLGRVTDELAAKGVTEADIK</sequence>
<comment type="similarity">
    <text evidence="3">Belongs to the Deltex family.</text>
</comment>
<name>A0A210Q565_MIZYE</name>
<feature type="compositionally biased region" description="Basic and acidic residues" evidence="10">
    <location>
        <begin position="837"/>
        <end position="848"/>
    </location>
</feature>
<comment type="caution">
    <text evidence="13">The sequence shown here is derived from an EMBL/GenBank/DDBJ whole genome shotgun (WGS) entry which is preliminary data.</text>
</comment>
<feature type="domain" description="Macro" evidence="12">
    <location>
        <begin position="2855"/>
        <end position="3046"/>
    </location>
</feature>
<dbReference type="InterPro" id="IPR043472">
    <property type="entry name" value="Macro_dom-like"/>
</dbReference>
<feature type="domain" description="RING-type" evidence="11">
    <location>
        <begin position="3193"/>
        <end position="3233"/>
    </location>
</feature>
<keyword evidence="14" id="KW-1185">Reference proteome</keyword>
<comment type="catalytic activity">
    <reaction evidence="1">
        <text>S-ubiquitinyl-[E2 ubiquitin-conjugating enzyme]-L-cysteine + [acceptor protein]-L-lysine = [E2 ubiquitin-conjugating enzyme]-L-cysteine + N(6)-ubiquitinyl-[acceptor protein]-L-lysine.</text>
        <dbReference type="EC" id="2.3.2.27"/>
    </reaction>
</comment>
<keyword evidence="7 9" id="KW-0863">Zinc-finger</keyword>
<feature type="compositionally biased region" description="Basic and acidic residues" evidence="10">
    <location>
        <begin position="3076"/>
        <end position="3089"/>
    </location>
</feature>
<feature type="region of interest" description="Disordered" evidence="10">
    <location>
        <begin position="3074"/>
        <end position="3183"/>
    </location>
</feature>
<gene>
    <name evidence="13" type="ORF">KP79_PYT17603</name>
</gene>
<feature type="region of interest" description="Disordered" evidence="10">
    <location>
        <begin position="62"/>
        <end position="100"/>
    </location>
</feature>
<dbReference type="PANTHER" id="PTHR12622">
    <property type="entry name" value="DELTEX-RELATED"/>
    <property type="match status" value="1"/>
</dbReference>
<feature type="region of interest" description="Disordered" evidence="10">
    <location>
        <begin position="2262"/>
        <end position="2288"/>
    </location>
</feature>
<dbReference type="Pfam" id="PF01661">
    <property type="entry name" value="Macro"/>
    <property type="match status" value="3"/>
</dbReference>
<feature type="compositionally biased region" description="Polar residues" evidence="10">
    <location>
        <begin position="290"/>
        <end position="312"/>
    </location>
</feature>
<feature type="compositionally biased region" description="Acidic residues" evidence="10">
    <location>
        <begin position="872"/>
        <end position="891"/>
    </location>
</feature>
<dbReference type="CDD" id="cd09633">
    <property type="entry name" value="Deltex_C"/>
    <property type="match status" value="1"/>
</dbReference>
<feature type="compositionally biased region" description="Basic and acidic residues" evidence="10">
    <location>
        <begin position="229"/>
        <end position="246"/>
    </location>
</feature>
<feature type="compositionally biased region" description="Basic and acidic residues" evidence="10">
    <location>
        <begin position="175"/>
        <end position="186"/>
    </location>
</feature>
<organism evidence="13 14">
    <name type="scientific">Mizuhopecten yessoensis</name>
    <name type="common">Japanese scallop</name>
    <name type="synonym">Patinopecten yessoensis</name>
    <dbReference type="NCBI Taxonomy" id="6573"/>
    <lineage>
        <taxon>Eukaryota</taxon>
        <taxon>Metazoa</taxon>
        <taxon>Spiralia</taxon>
        <taxon>Lophotrochozoa</taxon>
        <taxon>Mollusca</taxon>
        <taxon>Bivalvia</taxon>
        <taxon>Autobranchia</taxon>
        <taxon>Pteriomorphia</taxon>
        <taxon>Pectinida</taxon>
        <taxon>Pectinoidea</taxon>
        <taxon>Pectinidae</taxon>
        <taxon>Mizuhopecten</taxon>
    </lineage>
</organism>
<dbReference type="InterPro" id="IPR002589">
    <property type="entry name" value="Macro_dom"/>
</dbReference>
<evidence type="ECO:0000313" key="13">
    <source>
        <dbReference type="EMBL" id="OWF43861.1"/>
    </source>
</evidence>
<evidence type="ECO:0000256" key="8">
    <source>
        <dbReference type="ARBA" id="ARBA00022833"/>
    </source>
</evidence>
<dbReference type="Pfam" id="PF13639">
    <property type="entry name" value="zf-RING_2"/>
    <property type="match status" value="1"/>
</dbReference>
<feature type="region of interest" description="Disordered" evidence="10">
    <location>
        <begin position="946"/>
        <end position="1077"/>
    </location>
</feature>
<feature type="compositionally biased region" description="Basic and acidic residues" evidence="10">
    <location>
        <begin position="257"/>
        <end position="271"/>
    </location>
</feature>
<feature type="domain" description="Macro" evidence="12">
    <location>
        <begin position="2622"/>
        <end position="2810"/>
    </location>
</feature>
<dbReference type="GO" id="GO:0016567">
    <property type="term" value="P:protein ubiquitination"/>
    <property type="evidence" value="ECO:0007669"/>
    <property type="project" value="InterPro"/>
</dbReference>
<evidence type="ECO:0000259" key="12">
    <source>
        <dbReference type="PROSITE" id="PS51154"/>
    </source>
</evidence>
<feature type="compositionally biased region" description="Acidic residues" evidence="10">
    <location>
        <begin position="729"/>
        <end position="741"/>
    </location>
</feature>
<feature type="compositionally biased region" description="Polar residues" evidence="10">
    <location>
        <begin position="1303"/>
        <end position="1322"/>
    </location>
</feature>
<evidence type="ECO:0000313" key="14">
    <source>
        <dbReference type="Proteomes" id="UP000242188"/>
    </source>
</evidence>
<dbReference type="InterPro" id="IPR039398">
    <property type="entry name" value="Deltex_fam"/>
</dbReference>
<dbReference type="SMART" id="SM00184">
    <property type="entry name" value="RING"/>
    <property type="match status" value="1"/>
</dbReference>
<evidence type="ECO:0000259" key="11">
    <source>
        <dbReference type="PROSITE" id="PS50089"/>
    </source>
</evidence>
<feature type="region of interest" description="Disordered" evidence="10">
    <location>
        <begin position="227"/>
        <end position="271"/>
    </location>
</feature>
<dbReference type="Pfam" id="PF18102">
    <property type="entry name" value="DTC"/>
    <property type="match status" value="1"/>
</dbReference>
<feature type="compositionally biased region" description="Acidic residues" evidence="10">
    <location>
        <begin position="1330"/>
        <end position="1339"/>
    </location>
</feature>
<feature type="compositionally biased region" description="Basic and acidic residues" evidence="10">
    <location>
        <begin position="719"/>
        <end position="728"/>
    </location>
</feature>
<evidence type="ECO:0000256" key="4">
    <source>
        <dbReference type="ARBA" id="ARBA00012483"/>
    </source>
</evidence>
<evidence type="ECO:0000256" key="1">
    <source>
        <dbReference type="ARBA" id="ARBA00000900"/>
    </source>
</evidence>
<dbReference type="Proteomes" id="UP000242188">
    <property type="component" value="Unassembled WGS sequence"/>
</dbReference>
<feature type="region of interest" description="Disordered" evidence="10">
    <location>
        <begin position="149"/>
        <end position="186"/>
    </location>
</feature>